<dbReference type="SUPFAM" id="SSF54909">
    <property type="entry name" value="Dimeric alpha+beta barrel"/>
    <property type="match status" value="1"/>
</dbReference>
<dbReference type="RefSeq" id="WP_234219233.1">
    <property type="nucleotide sequence ID" value="NZ_JAGQAF010000004.1"/>
</dbReference>
<feature type="domain" description="DUF1330" evidence="1">
    <location>
        <begin position="2"/>
        <end position="96"/>
    </location>
</feature>
<dbReference type="EMBL" id="JAGQAF010000004">
    <property type="protein sequence ID" value="MCE8537376.1"/>
    <property type="molecule type" value="Genomic_DNA"/>
</dbReference>
<name>A0A9Q3ZMV6_9RHOB</name>
<sequence length="96" mass="10994">MPAYFIAQIEIRDPTGYQEYLAGFMPIFERHNGRLLTVSSKPVECVEGTWPEGGVVLMEFPDMEKARAWKNDPDYQELAKIRQRTATTNMVLVEGL</sequence>
<dbReference type="InterPro" id="IPR010753">
    <property type="entry name" value="DUF1330"/>
</dbReference>
<proteinExistence type="predicted"/>
<dbReference type="InterPro" id="IPR011008">
    <property type="entry name" value="Dimeric_a/b-barrel"/>
</dbReference>
<protein>
    <submittedName>
        <fullName evidence="2">DUF1330 domain-containing protein</fullName>
    </submittedName>
</protein>
<dbReference type="AlphaFoldDB" id="A0A9Q3ZMV6"/>
<organism evidence="2 3">
    <name type="scientific">Ruegeria pomeroyi</name>
    <dbReference type="NCBI Taxonomy" id="89184"/>
    <lineage>
        <taxon>Bacteria</taxon>
        <taxon>Pseudomonadati</taxon>
        <taxon>Pseudomonadota</taxon>
        <taxon>Alphaproteobacteria</taxon>
        <taxon>Rhodobacterales</taxon>
        <taxon>Roseobacteraceae</taxon>
        <taxon>Ruegeria</taxon>
    </lineage>
</organism>
<evidence type="ECO:0000313" key="3">
    <source>
        <dbReference type="Proteomes" id="UP000813672"/>
    </source>
</evidence>
<dbReference type="Gene3D" id="3.30.70.100">
    <property type="match status" value="1"/>
</dbReference>
<evidence type="ECO:0000313" key="2">
    <source>
        <dbReference type="EMBL" id="MCE8537376.1"/>
    </source>
</evidence>
<reference evidence="2" key="1">
    <citation type="journal article" date="2021" name="Environ. Microbiol.">
        <title>Cryptic niche differentiation of novel sediment ecotypes of Rugeria pomeroyi correlates with nitrate respiration.</title>
        <authorList>
            <person name="Lin X."/>
            <person name="McNichol J."/>
            <person name="Chu X."/>
            <person name="Qian Y."/>
            <person name="Luo H."/>
        </authorList>
    </citation>
    <scope>NUCLEOTIDE SEQUENCE</scope>
    <source>
        <strain evidence="2">SZCCDBB064</strain>
    </source>
</reference>
<evidence type="ECO:0000259" key="1">
    <source>
        <dbReference type="Pfam" id="PF07045"/>
    </source>
</evidence>
<dbReference type="PANTHER" id="PTHR41521:SF4">
    <property type="entry name" value="BLR0684 PROTEIN"/>
    <property type="match status" value="1"/>
</dbReference>
<dbReference type="Proteomes" id="UP000813672">
    <property type="component" value="Unassembled WGS sequence"/>
</dbReference>
<dbReference type="PANTHER" id="PTHR41521">
    <property type="match status" value="1"/>
</dbReference>
<accession>A0A9Q3ZMV6</accession>
<comment type="caution">
    <text evidence="2">The sequence shown here is derived from an EMBL/GenBank/DDBJ whole genome shotgun (WGS) entry which is preliminary data.</text>
</comment>
<dbReference type="Pfam" id="PF07045">
    <property type="entry name" value="DUF1330"/>
    <property type="match status" value="1"/>
</dbReference>
<gene>
    <name evidence="2" type="ORF">KBY27_07900</name>
</gene>